<organism evidence="1 2">
    <name type="scientific">Mesorhizobium delmotii</name>
    <dbReference type="NCBI Taxonomy" id="1631247"/>
    <lineage>
        <taxon>Bacteria</taxon>
        <taxon>Pseudomonadati</taxon>
        <taxon>Pseudomonadota</taxon>
        <taxon>Alphaproteobacteria</taxon>
        <taxon>Hyphomicrobiales</taxon>
        <taxon>Phyllobacteriaceae</taxon>
        <taxon>Mesorhizobium</taxon>
    </lineage>
</organism>
<sequence length="65" mass="7230">MAKGQRIEVGDQVTITHDVVRFEDETITPTLAADASLPRVTTLESKLYTKNRNRAVASRLYGLPD</sequence>
<proteinExistence type="predicted"/>
<dbReference type="Proteomes" id="UP000245698">
    <property type="component" value="Unassembled WGS sequence"/>
</dbReference>
<evidence type="ECO:0000313" key="2">
    <source>
        <dbReference type="Proteomes" id="UP000245698"/>
    </source>
</evidence>
<keyword evidence="2" id="KW-1185">Reference proteome</keyword>
<dbReference type="EMBL" id="FUIG01000022">
    <property type="protein sequence ID" value="SJM30643.1"/>
    <property type="molecule type" value="Genomic_DNA"/>
</dbReference>
<gene>
    <name evidence="1" type="ORF">BQ8482_160118</name>
</gene>
<accession>A0A2P9AHM7</accession>
<evidence type="ECO:0000313" key="1">
    <source>
        <dbReference type="EMBL" id="SJM30643.1"/>
    </source>
</evidence>
<protein>
    <submittedName>
        <fullName evidence="1">Uncharacterized protein</fullName>
    </submittedName>
</protein>
<name>A0A2P9AHM7_9HYPH</name>
<dbReference type="AlphaFoldDB" id="A0A2P9AHM7"/>
<reference evidence="2" key="1">
    <citation type="submission" date="2016-12" db="EMBL/GenBank/DDBJ databases">
        <authorList>
            <person name="Brunel B."/>
        </authorList>
    </citation>
    <scope>NUCLEOTIDE SEQUENCE [LARGE SCALE GENOMIC DNA]</scope>
</reference>